<reference evidence="2" key="2">
    <citation type="submission" date="2019-10" db="EMBL/GenBank/DDBJ databases">
        <title>Conservation and host-specific expression of non-tandemly repeated heterogenous ribosome RNA gene in arbuscular mycorrhizal fungi.</title>
        <authorList>
            <person name="Maeda T."/>
            <person name="Kobayashi Y."/>
            <person name="Nakagawa T."/>
            <person name="Ezawa T."/>
            <person name="Yamaguchi K."/>
            <person name="Bino T."/>
            <person name="Nishimoto Y."/>
            <person name="Shigenobu S."/>
            <person name="Kawaguchi M."/>
        </authorList>
    </citation>
    <scope>NUCLEOTIDE SEQUENCE</scope>
    <source>
        <strain evidence="2">HR1</strain>
    </source>
</reference>
<proteinExistence type="predicted"/>
<keyword evidence="3" id="KW-1185">Reference proteome</keyword>
<dbReference type="Proteomes" id="UP000615446">
    <property type="component" value="Unassembled WGS sequence"/>
</dbReference>
<protein>
    <submittedName>
        <fullName evidence="1">Uncharacterized protein</fullName>
    </submittedName>
</protein>
<gene>
    <name evidence="2" type="ORF">RCL2_000064400</name>
    <name evidence="1" type="ORF">RclHR1_26700001</name>
</gene>
<name>A0A2Z6RES3_9GLOM</name>
<dbReference type="OrthoDB" id="3039677at2759"/>
<dbReference type="EMBL" id="BEXD01001858">
    <property type="protein sequence ID" value="GBB96049.1"/>
    <property type="molecule type" value="Genomic_DNA"/>
</dbReference>
<organism evidence="1 3">
    <name type="scientific">Rhizophagus clarus</name>
    <dbReference type="NCBI Taxonomy" id="94130"/>
    <lineage>
        <taxon>Eukaryota</taxon>
        <taxon>Fungi</taxon>
        <taxon>Fungi incertae sedis</taxon>
        <taxon>Mucoromycota</taxon>
        <taxon>Glomeromycotina</taxon>
        <taxon>Glomeromycetes</taxon>
        <taxon>Glomerales</taxon>
        <taxon>Glomeraceae</taxon>
        <taxon>Rhizophagus</taxon>
    </lineage>
</organism>
<evidence type="ECO:0000313" key="2">
    <source>
        <dbReference type="EMBL" id="GES73104.1"/>
    </source>
</evidence>
<dbReference type="EMBL" id="BLAL01000005">
    <property type="protein sequence ID" value="GES73104.1"/>
    <property type="molecule type" value="Genomic_DNA"/>
</dbReference>
<dbReference type="Proteomes" id="UP000247702">
    <property type="component" value="Unassembled WGS sequence"/>
</dbReference>
<dbReference type="STRING" id="94130.A0A2Z6RES3"/>
<evidence type="ECO:0000313" key="3">
    <source>
        <dbReference type="Proteomes" id="UP000247702"/>
    </source>
</evidence>
<comment type="caution">
    <text evidence="1">The sequence shown here is derived from an EMBL/GenBank/DDBJ whole genome shotgun (WGS) entry which is preliminary data.</text>
</comment>
<reference evidence="1 3" key="1">
    <citation type="submission" date="2017-11" db="EMBL/GenBank/DDBJ databases">
        <title>The genome of Rhizophagus clarus HR1 reveals common genetic basis of auxotrophy among arbuscular mycorrhizal fungi.</title>
        <authorList>
            <person name="Kobayashi Y."/>
        </authorList>
    </citation>
    <scope>NUCLEOTIDE SEQUENCE [LARGE SCALE GENOMIC DNA]</scope>
    <source>
        <strain evidence="1 3">HR1</strain>
    </source>
</reference>
<evidence type="ECO:0000313" key="1">
    <source>
        <dbReference type="EMBL" id="GBB96049.1"/>
    </source>
</evidence>
<sequence length="190" mass="22595">MYYRSGFKKNLRYWSRCKQFNDILTDIYDGQVWQNFKGTNNKDSPNFFQPEVTDSHLSLMLNLNWFQPYNGIMYSTGVIYAAICNLPILGLLPGSNEVSLYKINHYLVLIINELTLLWNRVTLDKTYEYQETRKIQAALILILCDILAARKIYRHISALSSCHRYEKKANYEYYKHNFARIDNMNEWFIS</sequence>
<accession>A0A2Z6RES3</accession>
<dbReference type="AlphaFoldDB" id="A0A2Z6RES3"/>